<evidence type="ECO:0000256" key="2">
    <source>
        <dbReference type="ARBA" id="ARBA00023157"/>
    </source>
</evidence>
<keyword evidence="5" id="KW-1185">Reference proteome</keyword>
<dbReference type="Gene3D" id="2.60.40.10">
    <property type="entry name" value="Immunoglobulins"/>
    <property type="match status" value="1"/>
</dbReference>
<dbReference type="GO" id="GO:0009897">
    <property type="term" value="C:external side of plasma membrane"/>
    <property type="evidence" value="ECO:0007669"/>
    <property type="project" value="TreeGrafter"/>
</dbReference>
<keyword evidence="1 3" id="KW-0732">Signal</keyword>
<dbReference type="GO" id="GO:0006955">
    <property type="term" value="P:immune response"/>
    <property type="evidence" value="ECO:0007669"/>
    <property type="project" value="TreeGrafter"/>
</dbReference>
<reference evidence="4" key="3">
    <citation type="submission" date="2025-09" db="UniProtKB">
        <authorList>
            <consortium name="Ensembl"/>
        </authorList>
    </citation>
    <scope>IDENTIFICATION</scope>
</reference>
<keyword evidence="2" id="KW-1015">Disulfide bond</keyword>
<dbReference type="EMBL" id="AYCK01022766">
    <property type="status" value="NOT_ANNOTATED_CDS"/>
    <property type="molecule type" value="Genomic_DNA"/>
</dbReference>
<dbReference type="PANTHER" id="PTHR11481">
    <property type="entry name" value="IMMUNOGLOBULIN FC RECEPTOR"/>
    <property type="match status" value="1"/>
</dbReference>
<reference evidence="5" key="1">
    <citation type="submission" date="2013-10" db="EMBL/GenBank/DDBJ databases">
        <authorList>
            <person name="Schartl M."/>
            <person name="Warren W."/>
        </authorList>
    </citation>
    <scope>NUCLEOTIDE SEQUENCE [LARGE SCALE GENOMIC DNA]</scope>
    <source>
        <strain evidence="5">female</strain>
    </source>
</reference>
<dbReference type="SUPFAM" id="SSF48726">
    <property type="entry name" value="Immunoglobulin"/>
    <property type="match status" value="1"/>
</dbReference>
<dbReference type="AlphaFoldDB" id="A0A096LZF2"/>
<dbReference type="GO" id="GO:0007166">
    <property type="term" value="P:cell surface receptor signaling pathway"/>
    <property type="evidence" value="ECO:0007669"/>
    <property type="project" value="TreeGrafter"/>
</dbReference>
<proteinExistence type="predicted"/>
<evidence type="ECO:0008006" key="6">
    <source>
        <dbReference type="Google" id="ProtNLM"/>
    </source>
</evidence>
<dbReference type="Proteomes" id="UP000028760">
    <property type="component" value="Unassembled WGS sequence"/>
</dbReference>
<evidence type="ECO:0000256" key="3">
    <source>
        <dbReference type="SAM" id="SignalP"/>
    </source>
</evidence>
<dbReference type="Ensembl" id="ENSPFOT00000022357.1">
    <property type="protein sequence ID" value="ENSPFOP00000024543.1"/>
    <property type="gene ID" value="ENSPFOG00000024741.1"/>
</dbReference>
<evidence type="ECO:0000256" key="1">
    <source>
        <dbReference type="ARBA" id="ARBA00022729"/>
    </source>
</evidence>
<feature type="signal peptide" evidence="3">
    <location>
        <begin position="1"/>
        <end position="23"/>
    </location>
</feature>
<accession>A0A096LZF2</accession>
<reference evidence="4" key="2">
    <citation type="submission" date="2025-08" db="UniProtKB">
        <authorList>
            <consortium name="Ensembl"/>
        </authorList>
    </citation>
    <scope>IDENTIFICATION</scope>
</reference>
<feature type="chain" id="PRO_5001927298" description="Ig-like domain-containing protein" evidence="3">
    <location>
        <begin position="24"/>
        <end position="156"/>
    </location>
</feature>
<dbReference type="InterPro" id="IPR013783">
    <property type="entry name" value="Ig-like_fold"/>
</dbReference>
<dbReference type="EMBL" id="AYCK01022767">
    <property type="status" value="NOT_ANNOTATED_CDS"/>
    <property type="molecule type" value="Genomic_DNA"/>
</dbReference>
<dbReference type="PANTHER" id="PTHR11481:SF64">
    <property type="entry name" value="FC RECEPTOR-LIKE PROTEIN 4"/>
    <property type="match status" value="1"/>
</dbReference>
<organism evidence="4 5">
    <name type="scientific">Poecilia formosa</name>
    <name type="common">Amazon molly</name>
    <name type="synonym">Limia formosa</name>
    <dbReference type="NCBI Taxonomy" id="48698"/>
    <lineage>
        <taxon>Eukaryota</taxon>
        <taxon>Metazoa</taxon>
        <taxon>Chordata</taxon>
        <taxon>Craniata</taxon>
        <taxon>Vertebrata</taxon>
        <taxon>Euteleostomi</taxon>
        <taxon>Actinopterygii</taxon>
        <taxon>Neopterygii</taxon>
        <taxon>Teleostei</taxon>
        <taxon>Neoteleostei</taxon>
        <taxon>Acanthomorphata</taxon>
        <taxon>Ovalentaria</taxon>
        <taxon>Atherinomorphae</taxon>
        <taxon>Cyprinodontiformes</taxon>
        <taxon>Poeciliidae</taxon>
        <taxon>Poeciliinae</taxon>
        <taxon>Poecilia</taxon>
    </lineage>
</organism>
<protein>
    <recommendedName>
        <fullName evidence="6">Ig-like domain-containing protein</fullName>
    </recommendedName>
</protein>
<dbReference type="GeneTree" id="ENSGT00980000199186"/>
<dbReference type="InterPro" id="IPR050488">
    <property type="entry name" value="Ig_Fc_receptor"/>
</dbReference>
<sequence>FSHVSTVMNVFVLLLTKPDLTYTDQKPAVPLISPDRLQFFEYESVSVSCEEDKEVKAWRVRRKLHKTSSANDSDACSVPAASCSIQYAFESHSGEYWCENHEGEKSRALNISVTAGSVILDVSAQPVKEGSTVTLKCIQEDTEEPNFETNYKNHRH</sequence>
<evidence type="ECO:0000313" key="5">
    <source>
        <dbReference type="Proteomes" id="UP000028760"/>
    </source>
</evidence>
<name>A0A096LZF2_POEFO</name>
<evidence type="ECO:0000313" key="4">
    <source>
        <dbReference type="Ensembl" id="ENSPFOP00000024543.1"/>
    </source>
</evidence>
<dbReference type="InterPro" id="IPR036179">
    <property type="entry name" value="Ig-like_dom_sf"/>
</dbReference>
<dbReference type="GO" id="GO:0004888">
    <property type="term" value="F:transmembrane signaling receptor activity"/>
    <property type="evidence" value="ECO:0007669"/>
    <property type="project" value="TreeGrafter"/>
</dbReference>